<feature type="transmembrane region" description="Helical" evidence="6">
    <location>
        <begin position="20"/>
        <end position="42"/>
    </location>
</feature>
<dbReference type="RefSeq" id="WP_115305782.1">
    <property type="nucleotide sequence ID" value="NZ_UHIC01000001.1"/>
</dbReference>
<evidence type="ECO:0000313" key="8">
    <source>
        <dbReference type="EMBL" id="SUO93083.1"/>
    </source>
</evidence>
<keyword evidence="5 6" id="KW-0472">Membrane</keyword>
<dbReference type="Pfam" id="PF01061">
    <property type="entry name" value="ABC2_membrane"/>
    <property type="match status" value="1"/>
</dbReference>
<feature type="transmembrane region" description="Helical" evidence="6">
    <location>
        <begin position="167"/>
        <end position="188"/>
    </location>
</feature>
<proteinExistence type="inferred from homology"/>
<comment type="similarity">
    <text evidence="2 6">Belongs to the ABC-2 integral membrane protein family.</text>
</comment>
<dbReference type="GO" id="GO:0140359">
    <property type="term" value="F:ABC-type transporter activity"/>
    <property type="evidence" value="ECO:0007669"/>
    <property type="project" value="InterPro"/>
</dbReference>
<dbReference type="GO" id="GO:0043190">
    <property type="term" value="C:ATP-binding cassette (ABC) transporter complex"/>
    <property type="evidence" value="ECO:0007669"/>
    <property type="project" value="InterPro"/>
</dbReference>
<keyword evidence="3 6" id="KW-0812">Transmembrane</keyword>
<sequence>MLNAFFTLLYKEIHRFIRLWTQTLLPSTITTTLYFLIFGQLIGSRIGNFEGFNYADYIAPGLIMMAVINNAYNNVVSSFYGARFNNSVEELLISPMPNALILAGFVTGGVLRALIVGTLVTLVSFFFTNISFAHIGVMLIILLLTAIAFSLAGFINACYARSFDDVALVPTFILTPLIYLGGVFYSISMLPEFWQQVSKLNPILYMVNGFRFGFLGISDVSVIGAILFLTLLSAALIVWALWLMNTSGKLRK</sequence>
<feature type="transmembrane region" description="Helical" evidence="6">
    <location>
        <begin position="223"/>
        <end position="244"/>
    </location>
</feature>
<dbReference type="AlphaFoldDB" id="A0A380MMG5"/>
<feature type="transmembrane region" description="Helical" evidence="6">
    <location>
        <begin position="135"/>
        <end position="155"/>
    </location>
</feature>
<comment type="subcellular location">
    <subcellularLocation>
        <location evidence="6">Cell inner membrane</location>
        <topology evidence="6">Multi-pass membrane protein</topology>
    </subcellularLocation>
    <subcellularLocation>
        <location evidence="1">Membrane</location>
        <topology evidence="1">Multi-pass membrane protein</topology>
    </subcellularLocation>
</comment>
<dbReference type="NCBIfam" id="NF011648">
    <property type="entry name" value="PRK15066.1"/>
    <property type="match status" value="1"/>
</dbReference>
<dbReference type="PIRSF" id="PIRSF006648">
    <property type="entry name" value="DrrB"/>
    <property type="match status" value="1"/>
</dbReference>
<dbReference type="OrthoDB" id="9804001at2"/>
<evidence type="ECO:0000256" key="5">
    <source>
        <dbReference type="ARBA" id="ARBA00023136"/>
    </source>
</evidence>
<gene>
    <name evidence="8" type="primary">yadH</name>
    <name evidence="8" type="ORF">NCTC13337_00047</name>
</gene>
<evidence type="ECO:0000256" key="3">
    <source>
        <dbReference type="ARBA" id="ARBA00022692"/>
    </source>
</evidence>
<evidence type="ECO:0000256" key="2">
    <source>
        <dbReference type="ARBA" id="ARBA00007783"/>
    </source>
</evidence>
<evidence type="ECO:0000259" key="7">
    <source>
        <dbReference type="PROSITE" id="PS51012"/>
    </source>
</evidence>
<name>A0A380MMG5_9GAMM</name>
<dbReference type="InterPro" id="IPR052522">
    <property type="entry name" value="ABC-2_transport_permease"/>
</dbReference>
<evidence type="ECO:0000256" key="4">
    <source>
        <dbReference type="ARBA" id="ARBA00022989"/>
    </source>
</evidence>
<feature type="transmembrane region" description="Helical" evidence="6">
    <location>
        <begin position="99"/>
        <end position="128"/>
    </location>
</feature>
<dbReference type="PRINTS" id="PR00164">
    <property type="entry name" value="ABC2TRNSPORT"/>
</dbReference>
<evidence type="ECO:0000313" key="9">
    <source>
        <dbReference type="Proteomes" id="UP000254601"/>
    </source>
</evidence>
<dbReference type="Proteomes" id="UP000254601">
    <property type="component" value="Unassembled WGS sequence"/>
</dbReference>
<organism evidence="8 9">
    <name type="scientific">Suttonella ornithocola</name>
    <dbReference type="NCBI Taxonomy" id="279832"/>
    <lineage>
        <taxon>Bacteria</taxon>
        <taxon>Pseudomonadati</taxon>
        <taxon>Pseudomonadota</taxon>
        <taxon>Gammaproteobacteria</taxon>
        <taxon>Cardiobacteriales</taxon>
        <taxon>Cardiobacteriaceae</taxon>
        <taxon>Suttonella</taxon>
    </lineage>
</organism>
<keyword evidence="6" id="KW-0813">Transport</keyword>
<evidence type="ECO:0000256" key="1">
    <source>
        <dbReference type="ARBA" id="ARBA00004141"/>
    </source>
</evidence>
<evidence type="ECO:0000256" key="6">
    <source>
        <dbReference type="RuleBase" id="RU361157"/>
    </source>
</evidence>
<accession>A0A380MMG5</accession>
<dbReference type="InterPro" id="IPR013525">
    <property type="entry name" value="ABC2_TM"/>
</dbReference>
<dbReference type="InterPro" id="IPR000412">
    <property type="entry name" value="ABC_2_transport"/>
</dbReference>
<dbReference type="PANTHER" id="PTHR43332:SF2">
    <property type="entry name" value="INNER MEMBRANE TRANSPORT PERMEASE YADH"/>
    <property type="match status" value="1"/>
</dbReference>
<keyword evidence="9" id="KW-1185">Reference proteome</keyword>
<dbReference type="EMBL" id="UHIC01000001">
    <property type="protein sequence ID" value="SUO93083.1"/>
    <property type="molecule type" value="Genomic_DNA"/>
</dbReference>
<reference evidence="8 9" key="1">
    <citation type="submission" date="2018-06" db="EMBL/GenBank/DDBJ databases">
        <authorList>
            <consortium name="Pathogen Informatics"/>
            <person name="Doyle S."/>
        </authorList>
    </citation>
    <scope>NUCLEOTIDE SEQUENCE [LARGE SCALE GENOMIC DNA]</scope>
    <source>
        <strain evidence="8 9">NCTC13337</strain>
    </source>
</reference>
<keyword evidence="4 6" id="KW-1133">Transmembrane helix</keyword>
<protein>
    <recommendedName>
        <fullName evidence="6">Transport permease protein</fullName>
    </recommendedName>
</protein>
<feature type="domain" description="ABC transmembrane type-2" evidence="7">
    <location>
        <begin position="18"/>
        <end position="247"/>
    </location>
</feature>
<dbReference type="PROSITE" id="PS51012">
    <property type="entry name" value="ABC_TM2"/>
    <property type="match status" value="1"/>
</dbReference>
<dbReference type="InterPro" id="IPR047817">
    <property type="entry name" value="ABC2_TM_bact-type"/>
</dbReference>
<keyword evidence="6" id="KW-1003">Cell membrane</keyword>
<feature type="transmembrane region" description="Helical" evidence="6">
    <location>
        <begin position="54"/>
        <end position="72"/>
    </location>
</feature>
<dbReference type="PANTHER" id="PTHR43332">
    <property type="entry name" value="INNER MEMBRANE TRANSPORT PERMEASE YADH-RELATED"/>
    <property type="match status" value="1"/>
</dbReference>